<dbReference type="InterPro" id="IPR052905">
    <property type="entry name" value="LD-transpeptidase_YkuD-like"/>
</dbReference>
<proteinExistence type="inferred from homology"/>
<evidence type="ECO:0000256" key="8">
    <source>
        <dbReference type="SAM" id="MobiDB-lite"/>
    </source>
</evidence>
<feature type="domain" description="L,D-TPase catalytic" evidence="10">
    <location>
        <begin position="416"/>
        <end position="583"/>
    </location>
</feature>
<feature type="chain" id="PRO_5020408421" evidence="9">
    <location>
        <begin position="21"/>
        <end position="646"/>
    </location>
</feature>
<dbReference type="Pfam" id="PF20142">
    <property type="entry name" value="Scaffold"/>
    <property type="match status" value="1"/>
</dbReference>
<dbReference type="Gene3D" id="2.40.440.10">
    <property type="entry name" value="L,D-transpeptidase catalytic domain-like"/>
    <property type="match status" value="1"/>
</dbReference>
<evidence type="ECO:0000256" key="2">
    <source>
        <dbReference type="ARBA" id="ARBA00005992"/>
    </source>
</evidence>
<feature type="region of interest" description="Disordered" evidence="8">
    <location>
        <begin position="39"/>
        <end position="68"/>
    </location>
</feature>
<evidence type="ECO:0000256" key="5">
    <source>
        <dbReference type="ARBA" id="ARBA00022984"/>
    </source>
</evidence>
<keyword evidence="3" id="KW-0808">Transferase</keyword>
<dbReference type="InterPro" id="IPR045380">
    <property type="entry name" value="LD_TPept_scaffold_dom"/>
</dbReference>
<dbReference type="GO" id="GO:0016740">
    <property type="term" value="F:transferase activity"/>
    <property type="evidence" value="ECO:0007669"/>
    <property type="project" value="UniProtKB-KW"/>
</dbReference>
<sequence>MSFHRSAIFTALLSVSTAIAVAPSSAGATTLLDLLRGGPGRQAKATPNASLEQQARGGLEMGDPEPLPKVKGPQYYTYKSEAQRLIAIKLPQAVEPQPAAAETEADAASAVTTGAIAPAGAGGAPAAEAAPLDPRQFLAATKVKATDDVAKVVEAYYSNPDKPMIWVTDEGLSERGRLAQEALAEADQYGLAPEDYALTVPAAAVDAADQERFQRDLMNFEVALSAKVAAYVQDTQRGRINPNKISGYHDFKRKTVNLGSLLDMLRRSPDVKAYLRTRNPQSPQFVAMREELARLRAEDAAADKTVVTIAPGTVLKPGQTNPELVNIIAAIKQIASPDIQAAHAATLATQSQSTVYGPELVELVKAAQKELGLKPDGVVGPATIRAMTGHSNAEKIAKLVASMEALRWLPNELGERHVFINQPAFRAYYINEGREQLSMRVVVGSKANQTYFFQDQIETVEFNPYWGVPQSIIINEMLPKLRADPSYLDRLGYEVSSAGRKIPSSHVDWYRNPRVDVRQPPGGDNALGELKILFPNDHAIYMHDTPSKSYFNRDMRALSHGCVRLAEPRVMAAAVMGTTVEEIGRQIASGQNRAVQVPQKIPVYVSYFTAWPNKDGVIEYFDDVYARDTATQKAFKATTDARTPRV</sequence>
<organism evidence="11 12">
    <name type="scientific">Peteryoungia ipomoeae</name>
    <dbReference type="NCBI Taxonomy" id="1210932"/>
    <lineage>
        <taxon>Bacteria</taxon>
        <taxon>Pseudomonadati</taxon>
        <taxon>Pseudomonadota</taxon>
        <taxon>Alphaproteobacteria</taxon>
        <taxon>Hyphomicrobiales</taxon>
        <taxon>Rhizobiaceae</taxon>
        <taxon>Peteryoungia</taxon>
    </lineage>
</organism>
<dbReference type="InterPro" id="IPR002477">
    <property type="entry name" value="Peptidoglycan-bd-like"/>
</dbReference>
<dbReference type="InterPro" id="IPR036365">
    <property type="entry name" value="PGBD-like_sf"/>
</dbReference>
<reference evidence="11 12" key="1">
    <citation type="submission" date="2019-04" db="EMBL/GenBank/DDBJ databases">
        <title>Genome sequence of strain shin9-1.</title>
        <authorList>
            <person name="Gao J."/>
            <person name="Sun J."/>
        </authorList>
    </citation>
    <scope>NUCLEOTIDE SEQUENCE [LARGE SCALE GENOMIC DNA]</scope>
    <source>
        <strain evidence="12">shin9-1</strain>
    </source>
</reference>
<dbReference type="InterPro" id="IPR036366">
    <property type="entry name" value="PGBDSf"/>
</dbReference>
<dbReference type="UniPathway" id="UPA00219"/>
<dbReference type="GO" id="GO:0008360">
    <property type="term" value="P:regulation of cell shape"/>
    <property type="evidence" value="ECO:0007669"/>
    <property type="project" value="UniProtKB-UniRule"/>
</dbReference>
<dbReference type="SUPFAM" id="SSF141523">
    <property type="entry name" value="L,D-transpeptidase catalytic domain-like"/>
    <property type="match status" value="1"/>
</dbReference>
<dbReference type="PANTHER" id="PTHR41533">
    <property type="entry name" value="L,D-TRANSPEPTIDASE HI_1667-RELATED"/>
    <property type="match status" value="1"/>
</dbReference>
<name>A0A4S8P6P1_9HYPH</name>
<dbReference type="CDD" id="cd16913">
    <property type="entry name" value="YkuD_like"/>
    <property type="match status" value="1"/>
</dbReference>
<evidence type="ECO:0000313" key="12">
    <source>
        <dbReference type="Proteomes" id="UP000308828"/>
    </source>
</evidence>
<keyword evidence="12" id="KW-1185">Reference proteome</keyword>
<feature type="active site" description="Nucleophile" evidence="7">
    <location>
        <position position="562"/>
    </location>
</feature>
<evidence type="ECO:0000313" key="11">
    <source>
        <dbReference type="EMBL" id="THV24945.1"/>
    </source>
</evidence>
<dbReference type="Pfam" id="PF03734">
    <property type="entry name" value="YkuD"/>
    <property type="match status" value="1"/>
</dbReference>
<evidence type="ECO:0000256" key="1">
    <source>
        <dbReference type="ARBA" id="ARBA00004752"/>
    </source>
</evidence>
<dbReference type="Pfam" id="PF01471">
    <property type="entry name" value="PG_binding_1"/>
    <property type="match status" value="1"/>
</dbReference>
<feature type="signal peptide" evidence="9">
    <location>
        <begin position="1"/>
        <end position="20"/>
    </location>
</feature>
<keyword evidence="4 7" id="KW-0133">Cell shape</keyword>
<dbReference type="PANTHER" id="PTHR41533:SF2">
    <property type="entry name" value="BLR7131 PROTEIN"/>
    <property type="match status" value="1"/>
</dbReference>
<comment type="caution">
    <text evidence="11">The sequence shown here is derived from an EMBL/GenBank/DDBJ whole genome shotgun (WGS) entry which is preliminary data.</text>
</comment>
<keyword evidence="9" id="KW-0732">Signal</keyword>
<dbReference type="AlphaFoldDB" id="A0A4S8P6P1"/>
<keyword evidence="5 7" id="KW-0573">Peptidoglycan synthesis</keyword>
<dbReference type="Proteomes" id="UP000308828">
    <property type="component" value="Unassembled WGS sequence"/>
</dbReference>
<dbReference type="OrthoDB" id="9778545at2"/>
<dbReference type="PROSITE" id="PS52029">
    <property type="entry name" value="LD_TPASE"/>
    <property type="match status" value="1"/>
</dbReference>
<dbReference type="GO" id="GO:0004180">
    <property type="term" value="F:carboxypeptidase activity"/>
    <property type="evidence" value="ECO:0007669"/>
    <property type="project" value="UniProtKB-ARBA"/>
</dbReference>
<evidence type="ECO:0000256" key="3">
    <source>
        <dbReference type="ARBA" id="ARBA00022679"/>
    </source>
</evidence>
<gene>
    <name evidence="11" type="ORF">FAA97_01670</name>
</gene>
<evidence type="ECO:0000256" key="9">
    <source>
        <dbReference type="SAM" id="SignalP"/>
    </source>
</evidence>
<dbReference type="GO" id="GO:0071555">
    <property type="term" value="P:cell wall organization"/>
    <property type="evidence" value="ECO:0007669"/>
    <property type="project" value="UniProtKB-UniRule"/>
</dbReference>
<dbReference type="InterPro" id="IPR038063">
    <property type="entry name" value="Transpep_catalytic_dom"/>
</dbReference>
<dbReference type="Gene3D" id="1.10.101.10">
    <property type="entry name" value="PGBD-like superfamily/PGBD"/>
    <property type="match status" value="1"/>
</dbReference>
<keyword evidence="6 7" id="KW-0961">Cell wall biogenesis/degradation</keyword>
<evidence type="ECO:0000259" key="10">
    <source>
        <dbReference type="PROSITE" id="PS52029"/>
    </source>
</evidence>
<dbReference type="RefSeq" id="WP_136596793.1">
    <property type="nucleotide sequence ID" value="NZ_STGV01000001.1"/>
</dbReference>
<dbReference type="InterPro" id="IPR005490">
    <property type="entry name" value="LD_TPept_cat_dom"/>
</dbReference>
<accession>A0A4S8P6P1</accession>
<dbReference type="EMBL" id="STGV01000001">
    <property type="protein sequence ID" value="THV24945.1"/>
    <property type="molecule type" value="Genomic_DNA"/>
</dbReference>
<evidence type="ECO:0000256" key="4">
    <source>
        <dbReference type="ARBA" id="ARBA00022960"/>
    </source>
</evidence>
<dbReference type="GO" id="GO:0009252">
    <property type="term" value="P:peptidoglycan biosynthetic process"/>
    <property type="evidence" value="ECO:0007669"/>
    <property type="project" value="UniProtKB-UniPathway"/>
</dbReference>
<evidence type="ECO:0000256" key="6">
    <source>
        <dbReference type="ARBA" id="ARBA00023316"/>
    </source>
</evidence>
<dbReference type="SUPFAM" id="SSF47090">
    <property type="entry name" value="PGBD-like"/>
    <property type="match status" value="1"/>
</dbReference>
<comment type="pathway">
    <text evidence="1 7">Cell wall biogenesis; peptidoglycan biosynthesis.</text>
</comment>
<protein>
    <submittedName>
        <fullName evidence="11">Peptidoglycan-binding protein</fullName>
    </submittedName>
</protein>
<feature type="active site" description="Proton donor/acceptor" evidence="7">
    <location>
        <position position="543"/>
    </location>
</feature>
<comment type="similarity">
    <text evidence="2">Belongs to the YkuD family.</text>
</comment>
<evidence type="ECO:0000256" key="7">
    <source>
        <dbReference type="PROSITE-ProRule" id="PRU01373"/>
    </source>
</evidence>